<evidence type="ECO:0000259" key="4">
    <source>
        <dbReference type="Pfam" id="PF02894"/>
    </source>
</evidence>
<keyword evidence="2" id="KW-0560">Oxidoreductase</keyword>
<proteinExistence type="inferred from homology"/>
<organism evidence="5 6">
    <name type="scientific">Streptosporangium vulgare</name>
    <dbReference type="NCBI Taxonomy" id="46190"/>
    <lineage>
        <taxon>Bacteria</taxon>
        <taxon>Bacillati</taxon>
        <taxon>Actinomycetota</taxon>
        <taxon>Actinomycetes</taxon>
        <taxon>Streptosporangiales</taxon>
        <taxon>Streptosporangiaceae</taxon>
        <taxon>Streptosporangium</taxon>
    </lineage>
</organism>
<evidence type="ECO:0000313" key="6">
    <source>
        <dbReference type="Proteomes" id="UP001589610"/>
    </source>
</evidence>
<reference evidence="5 6" key="1">
    <citation type="submission" date="2024-09" db="EMBL/GenBank/DDBJ databases">
        <authorList>
            <person name="Sun Q."/>
            <person name="Mori K."/>
        </authorList>
    </citation>
    <scope>NUCLEOTIDE SEQUENCE [LARGE SCALE GENOMIC DNA]</scope>
    <source>
        <strain evidence="5 6">JCM 3028</strain>
    </source>
</reference>
<dbReference type="InterPro" id="IPR000683">
    <property type="entry name" value="Gfo/Idh/MocA-like_OxRdtase_N"/>
</dbReference>
<name>A0ABV5TJR3_9ACTN</name>
<dbReference type="SUPFAM" id="SSF55347">
    <property type="entry name" value="Glyceraldehyde-3-phosphate dehydrogenase-like, C-terminal domain"/>
    <property type="match status" value="1"/>
</dbReference>
<keyword evidence="6" id="KW-1185">Reference proteome</keyword>
<sequence length="354" mass="37468">MTDLRVGLVGYGVAGAFFHAPLISATPGLRLSAVVTGDPDRAAEVSGKYGARAVRDAAELWGSVDLVVIASPNRTHVPLTEAALQAGLPVVVDKPLAATAAEARGLAELARELGLMLTVFQNRRWDGDFLTLGRMVAAGELGEVTRFESRFERWRPVPKGGWRETGGTEEVAGLLYDLGSHLVDQALRLLGPVVDVYAESDVRRSGVNADDDTFIALSHAGGARSHLWVSAVTPRLGPRFRVLGSRAGYLKYGLDVQEEQLRAGLTPASPGFGEEPSERWGTLGADGGAGSGDDVRAVPTEPGAYAGFYRAVLACLREGTPPPVAPEEVVEALTVLEAARRSAAERRVVALDGR</sequence>
<feature type="domain" description="Gfo/Idh/MocA-like oxidoreductase N-terminal" evidence="3">
    <location>
        <begin position="4"/>
        <end position="119"/>
    </location>
</feature>
<evidence type="ECO:0000256" key="1">
    <source>
        <dbReference type="ARBA" id="ARBA00010928"/>
    </source>
</evidence>
<dbReference type="InterPro" id="IPR004104">
    <property type="entry name" value="Gfo/Idh/MocA-like_OxRdtase_C"/>
</dbReference>
<comment type="similarity">
    <text evidence="1">Belongs to the Gfo/Idh/MocA family.</text>
</comment>
<dbReference type="Gene3D" id="3.30.360.10">
    <property type="entry name" value="Dihydrodipicolinate Reductase, domain 2"/>
    <property type="match status" value="1"/>
</dbReference>
<dbReference type="EMBL" id="JBHMBS010000015">
    <property type="protein sequence ID" value="MFB9679357.1"/>
    <property type="molecule type" value="Genomic_DNA"/>
</dbReference>
<dbReference type="Proteomes" id="UP001589610">
    <property type="component" value="Unassembled WGS sequence"/>
</dbReference>
<dbReference type="PANTHER" id="PTHR43708">
    <property type="entry name" value="CONSERVED EXPRESSED OXIDOREDUCTASE (EUROFUNG)"/>
    <property type="match status" value="1"/>
</dbReference>
<evidence type="ECO:0000259" key="3">
    <source>
        <dbReference type="Pfam" id="PF01408"/>
    </source>
</evidence>
<dbReference type="InterPro" id="IPR036291">
    <property type="entry name" value="NAD(P)-bd_dom_sf"/>
</dbReference>
<protein>
    <submittedName>
        <fullName evidence="5">Gfo/Idh/MocA family oxidoreductase</fullName>
    </submittedName>
</protein>
<dbReference type="RefSeq" id="WP_386160776.1">
    <property type="nucleotide sequence ID" value="NZ_JBHMBS010000015.1"/>
</dbReference>
<gene>
    <name evidence="5" type="ORF">ACFFRH_28080</name>
</gene>
<dbReference type="Pfam" id="PF02894">
    <property type="entry name" value="GFO_IDH_MocA_C"/>
    <property type="match status" value="1"/>
</dbReference>
<feature type="domain" description="Gfo/Idh/MocA-like oxidoreductase C-terminal" evidence="4">
    <location>
        <begin position="135"/>
        <end position="351"/>
    </location>
</feature>
<dbReference type="SUPFAM" id="SSF51735">
    <property type="entry name" value="NAD(P)-binding Rossmann-fold domains"/>
    <property type="match status" value="1"/>
</dbReference>
<accession>A0ABV5TJR3</accession>
<dbReference type="Pfam" id="PF01408">
    <property type="entry name" value="GFO_IDH_MocA"/>
    <property type="match status" value="1"/>
</dbReference>
<dbReference type="Gene3D" id="3.40.50.720">
    <property type="entry name" value="NAD(P)-binding Rossmann-like Domain"/>
    <property type="match status" value="1"/>
</dbReference>
<dbReference type="InterPro" id="IPR051317">
    <property type="entry name" value="Gfo/Idh/MocA_oxidoreduct"/>
</dbReference>
<evidence type="ECO:0000256" key="2">
    <source>
        <dbReference type="ARBA" id="ARBA00023002"/>
    </source>
</evidence>
<evidence type="ECO:0000313" key="5">
    <source>
        <dbReference type="EMBL" id="MFB9679357.1"/>
    </source>
</evidence>
<comment type="caution">
    <text evidence="5">The sequence shown here is derived from an EMBL/GenBank/DDBJ whole genome shotgun (WGS) entry which is preliminary data.</text>
</comment>
<dbReference type="PANTHER" id="PTHR43708:SF5">
    <property type="entry name" value="CONSERVED EXPRESSED OXIDOREDUCTASE (EUROFUNG)-RELATED"/>
    <property type="match status" value="1"/>
</dbReference>